<accession>Q76IM9</accession>
<feature type="region of interest" description="Disordered" evidence="1">
    <location>
        <begin position="230"/>
        <end position="251"/>
    </location>
</feature>
<feature type="region of interest" description="Disordered" evidence="1">
    <location>
        <begin position="404"/>
        <end position="427"/>
    </location>
</feature>
<feature type="region of interest" description="Disordered" evidence="1">
    <location>
        <begin position="452"/>
        <end position="482"/>
    </location>
</feature>
<protein>
    <submittedName>
        <fullName evidence="3">Reverse transcriptase</fullName>
    </submittedName>
</protein>
<gene>
    <name evidence="3" type="primary">rt</name>
</gene>
<dbReference type="GO" id="GO:0003964">
    <property type="term" value="F:RNA-directed DNA polymerase activity"/>
    <property type="evidence" value="ECO:0007669"/>
    <property type="project" value="UniProtKB-KW"/>
</dbReference>
<dbReference type="InterPro" id="IPR013087">
    <property type="entry name" value="Znf_C2H2_type"/>
</dbReference>
<feature type="domain" description="Reverse transcriptase" evidence="2">
    <location>
        <begin position="804"/>
        <end position="1073"/>
    </location>
</feature>
<proteinExistence type="predicted"/>
<feature type="compositionally biased region" description="Pro residues" evidence="1">
    <location>
        <begin position="461"/>
        <end position="471"/>
    </location>
</feature>
<name>Q76IM9_CIOIN</name>
<keyword evidence="3" id="KW-0808">Transferase</keyword>
<organism evidence="3">
    <name type="scientific">Ciona intestinalis</name>
    <name type="common">Transparent sea squirt</name>
    <name type="synonym">Ascidia intestinalis</name>
    <dbReference type="NCBI Taxonomy" id="7719"/>
    <lineage>
        <taxon>Eukaryota</taxon>
        <taxon>Metazoa</taxon>
        <taxon>Chordata</taxon>
        <taxon>Tunicata</taxon>
        <taxon>Ascidiacea</taxon>
        <taxon>Phlebobranchia</taxon>
        <taxon>Cionidae</taxon>
        <taxon>Ciona</taxon>
    </lineage>
</organism>
<feature type="compositionally biased region" description="Basic and acidic residues" evidence="1">
    <location>
        <begin position="655"/>
        <end position="666"/>
    </location>
</feature>
<dbReference type="Pfam" id="PF00078">
    <property type="entry name" value="RVT_1"/>
    <property type="match status" value="1"/>
</dbReference>
<feature type="compositionally biased region" description="Low complexity" evidence="1">
    <location>
        <begin position="523"/>
        <end position="533"/>
    </location>
</feature>
<evidence type="ECO:0000256" key="1">
    <source>
        <dbReference type="SAM" id="MobiDB-lite"/>
    </source>
</evidence>
<reference evidence="3" key="1">
    <citation type="journal article" date="2004" name="Mol. Biol. Evol.">
        <title>Cross-genome screening of novel sequence-specific non-LTR retrotransposons: various multicopy RNA genes and microsatellites are selected as targets.</title>
        <authorList>
            <person name="Kojima K.K."/>
            <person name="Fujiwara H."/>
        </authorList>
    </citation>
    <scope>NUCLEOTIDE SEQUENCE</scope>
</reference>
<feature type="compositionally biased region" description="Polar residues" evidence="1">
    <location>
        <begin position="413"/>
        <end position="427"/>
    </location>
</feature>
<dbReference type="PANTHER" id="PTHR19446">
    <property type="entry name" value="REVERSE TRANSCRIPTASES"/>
    <property type="match status" value="1"/>
</dbReference>
<evidence type="ECO:0000313" key="3">
    <source>
        <dbReference type="EMBL" id="BAC82601.1"/>
    </source>
</evidence>
<dbReference type="InterPro" id="IPR043502">
    <property type="entry name" value="DNA/RNA_pol_sf"/>
</dbReference>
<evidence type="ECO:0000259" key="2">
    <source>
        <dbReference type="PROSITE" id="PS50878"/>
    </source>
</evidence>
<dbReference type="EMBL" id="AB097133">
    <property type="protein sequence ID" value="BAC82601.1"/>
    <property type="molecule type" value="Genomic_DNA"/>
</dbReference>
<keyword evidence="3" id="KW-0548">Nucleotidyltransferase</keyword>
<sequence>MATSSSSVSSGNVQTEVRCVYHGKGDLLLECPVAHCPSIHPTVATITKHLKKHHTPQFEQITTKNLTITYTCSQCSFSTTGLTQHHISKHYKTCKGVGAVQEGNKGRFCCPACGTRWALLCKARHHFNNVHFEYDTPPIAAFSGTPYKLKKRKFTIINKALTYSCPLPLNQLLCPLWSCSLTILNKPLSSVQQETAHGDGSQGQSYVPTQLRQVLRARCHCGNPPIGKGHWASCQGKRPLSSPKGGRSSPTPPANLTLHFLNYLPFQLPSQSSSPQSSTLDPTACKARVPIPSFLRGDCEVTFFIIPSVNFYRPYLSYPLRMFWRNRTSSGHCSLHRVVRGFVRERLVPHPRSKSPARTPLEFLCEFRLAGVFPDPGKVASLRPVPAPLTLCLSPPVAGPMISCEDHSAPPSVRSSSPIPNSPASVSSVEAHLSDLLDKVSSGELRPLSPTLPSSGFFGPLLPPTPPPRPTPSAEKASPSGLSYLPCREVKIASIARPSPASQRVGCDADRTGPSLNPNYQQTSPPSTPSFSPIVRPPKFPRSGAKVNSKSKPPGVRPRRAKPIEPGTESASPVDVDTISSSVQEPCTPENRTPEFFYERKWLVSILNIHEREGSNFFQFNRDLEYWTQLLSGSQKGGRAKRASYNRGAANQAMKNRDSGRKDFDPRPVAGHSSGGGTELGSRPRYPKGARLRADFWRDMKGTVRKLLDGSNGERRCGIPLDIIERKFRQVSMPGWIDHRRYAAGASPSLVTQAETDVAITSEEVEAVLSGLNVQSAPGSDGLSYRFWKGLDPSGRLLSCLFEIVRRHGRIPGAWPTCSVILLCKDAQGDVQDVGNWRPITICRTLYKLYAAVIARRIQTWAKQGGVLSRLQKGFMPVEGVFEHVFMLDTVLSDAKLRRKNLLAVFLDVRNAFGSVRHECLLKVLRHFDAPHYLVELVRDIYTGATCRVRSSVGETGDIPCDRGVRQGYPLSGILFNLVTEVLIPGLSAGNDGYRMACLGGKLTQVLAYADDLVVVTENRDQMLRQLGVCEEFGRWAGLAFNQRKCGLIGWRTLRGGRRVALEDPLLLNGVEIPLLRPGEHYKYLGAMTGVMSVPRTGSQLIKDFRARLQRLFTSFLTPHQKLIALKRFLLPSLSFHLRVRPIARSELIALDRRVRECLRVAFRLTKPSCQAVFHTPTDMDGLGVPSVCSESSILTIAQGFKVLTSPDGTVSATASARVKLYAAKFGGLTEAGPSDWARYLSGDDVNGNSTRKPGANLPSGLWTRVRCASRQLGAVWRVCPENGITVRVRNSVITSRDRRKLIRSFHDCSNQQWKEQWMQHPNQEKTAAAHMAYADANRWVKQPSVMEPHTYFFALRARLNLLPTRVSRAIYSRDQHPDILCRRCGASVESLPHVLNHCPPNMSIILGRHNLVLQEVLNAVDKTQFKEISVDRTVPEHMSETGEALRPDIVARRNDGSVVVVDVACPFDQKANFDEAAKRKLLKYDKLCCNIAASTGKPVECHSIVVGSLGSLAEGLSTSLRALGITDFARSKLVACHQG</sequence>
<feature type="region of interest" description="Disordered" evidence="1">
    <location>
        <begin position="495"/>
        <end position="590"/>
    </location>
</feature>
<dbReference type="CDD" id="cd01650">
    <property type="entry name" value="RT_nLTR_like"/>
    <property type="match status" value="1"/>
</dbReference>
<keyword evidence="3" id="KW-0695">RNA-directed DNA polymerase</keyword>
<dbReference type="InterPro" id="IPR000477">
    <property type="entry name" value="RT_dom"/>
</dbReference>
<dbReference type="PROSITE" id="PS50878">
    <property type="entry name" value="RT_POL"/>
    <property type="match status" value="1"/>
</dbReference>
<feature type="region of interest" description="Disordered" evidence="1">
    <location>
        <begin position="637"/>
        <end position="687"/>
    </location>
</feature>
<dbReference type="SMART" id="SM00355">
    <property type="entry name" value="ZnF_C2H2"/>
    <property type="match status" value="3"/>
</dbReference>
<dbReference type="SUPFAM" id="SSF56672">
    <property type="entry name" value="DNA/RNA polymerases"/>
    <property type="match status" value="1"/>
</dbReference>